<evidence type="ECO:0000256" key="3">
    <source>
        <dbReference type="ARBA" id="ARBA00022741"/>
    </source>
</evidence>
<keyword evidence="5" id="KW-0067">ATP-binding</keyword>
<evidence type="ECO:0000256" key="4">
    <source>
        <dbReference type="ARBA" id="ARBA00022777"/>
    </source>
</evidence>
<evidence type="ECO:0000256" key="2">
    <source>
        <dbReference type="ARBA" id="ARBA00022679"/>
    </source>
</evidence>
<sequence>GMAHNFNNILMSIMGNASIMLLDIDHNHPHYESLKNIEESAKSGSKLTSQLIGYAREGRYEVRPINLTQLVEKTSDAFGTTRKDIRVHQELAKDLWAIKADQGQIEQILLNLYVNAADAMPAGGDLFLHTMNVTHKDIRGKPYEPKPGNYVLLTVTDTGVGMDKKTRERIFDPFFTTKGLAEGTGLGLASVYGIVKAHGGYIDVESKKGKGATFEIYLPATKEGVKEKKEFTGEIVKGKGTVLFVDDEEMALDTGKQ</sequence>
<dbReference type="PRINTS" id="PR00344">
    <property type="entry name" value="BCTRLSENSOR"/>
</dbReference>
<keyword evidence="3" id="KW-0547">Nucleotide-binding</keyword>
<keyword evidence="2" id="KW-0808">Transferase</keyword>
<accession>X0VZH9</accession>
<dbReference type="SUPFAM" id="SSF55874">
    <property type="entry name" value="ATPase domain of HSP90 chaperone/DNA topoisomerase II/histidine kinase"/>
    <property type="match status" value="1"/>
</dbReference>
<evidence type="ECO:0000313" key="8">
    <source>
        <dbReference type="EMBL" id="GAG16472.1"/>
    </source>
</evidence>
<dbReference type="GO" id="GO:0005524">
    <property type="term" value="F:ATP binding"/>
    <property type="evidence" value="ECO:0007669"/>
    <property type="project" value="UniProtKB-KW"/>
</dbReference>
<evidence type="ECO:0000256" key="6">
    <source>
        <dbReference type="ARBA" id="ARBA00023012"/>
    </source>
</evidence>
<dbReference type="GO" id="GO:0000155">
    <property type="term" value="F:phosphorelay sensor kinase activity"/>
    <property type="evidence" value="ECO:0007669"/>
    <property type="project" value="InterPro"/>
</dbReference>
<evidence type="ECO:0000259" key="7">
    <source>
        <dbReference type="PROSITE" id="PS50109"/>
    </source>
</evidence>
<dbReference type="InterPro" id="IPR005467">
    <property type="entry name" value="His_kinase_dom"/>
</dbReference>
<name>X0VZH9_9ZZZZ</name>
<dbReference type="InterPro" id="IPR003594">
    <property type="entry name" value="HATPase_dom"/>
</dbReference>
<proteinExistence type="predicted"/>
<feature type="non-terminal residue" evidence="8">
    <location>
        <position position="257"/>
    </location>
</feature>
<organism evidence="8">
    <name type="scientific">marine sediment metagenome</name>
    <dbReference type="NCBI Taxonomy" id="412755"/>
    <lineage>
        <taxon>unclassified sequences</taxon>
        <taxon>metagenomes</taxon>
        <taxon>ecological metagenomes</taxon>
    </lineage>
</organism>
<dbReference type="InterPro" id="IPR036890">
    <property type="entry name" value="HATPase_C_sf"/>
</dbReference>
<keyword evidence="6" id="KW-0902">Two-component regulatory system</keyword>
<dbReference type="InterPro" id="IPR004358">
    <property type="entry name" value="Sig_transdc_His_kin-like_C"/>
</dbReference>
<keyword evidence="4" id="KW-0418">Kinase</keyword>
<dbReference type="PROSITE" id="PS50109">
    <property type="entry name" value="HIS_KIN"/>
    <property type="match status" value="1"/>
</dbReference>
<protein>
    <recommendedName>
        <fullName evidence="7">Histidine kinase domain-containing protein</fullName>
    </recommendedName>
</protein>
<feature type="domain" description="Histidine kinase" evidence="7">
    <location>
        <begin position="1"/>
        <end position="222"/>
    </location>
</feature>
<dbReference type="EMBL" id="BARS01036567">
    <property type="protein sequence ID" value="GAG16472.1"/>
    <property type="molecule type" value="Genomic_DNA"/>
</dbReference>
<keyword evidence="1" id="KW-0597">Phosphoprotein</keyword>
<reference evidence="8" key="1">
    <citation type="journal article" date="2014" name="Front. Microbiol.">
        <title>High frequency of phylogenetically diverse reductive dehalogenase-homologous genes in deep subseafloor sedimentary metagenomes.</title>
        <authorList>
            <person name="Kawai M."/>
            <person name="Futagami T."/>
            <person name="Toyoda A."/>
            <person name="Takaki Y."/>
            <person name="Nishi S."/>
            <person name="Hori S."/>
            <person name="Arai W."/>
            <person name="Tsubouchi T."/>
            <person name="Morono Y."/>
            <person name="Uchiyama I."/>
            <person name="Ito T."/>
            <person name="Fujiyama A."/>
            <person name="Inagaki F."/>
            <person name="Takami H."/>
        </authorList>
    </citation>
    <scope>NUCLEOTIDE SEQUENCE</scope>
    <source>
        <strain evidence="8">Expedition CK06-06</strain>
    </source>
</reference>
<comment type="caution">
    <text evidence="8">The sequence shown here is derived from an EMBL/GenBank/DDBJ whole genome shotgun (WGS) entry which is preliminary data.</text>
</comment>
<dbReference type="PANTHER" id="PTHR43065:SF46">
    <property type="entry name" value="C4-DICARBOXYLATE TRANSPORT SENSOR PROTEIN DCTB"/>
    <property type="match status" value="1"/>
</dbReference>
<dbReference type="SMART" id="SM00387">
    <property type="entry name" value="HATPase_c"/>
    <property type="match status" value="1"/>
</dbReference>
<dbReference type="Gene3D" id="1.10.287.130">
    <property type="match status" value="1"/>
</dbReference>
<dbReference type="CDD" id="cd00082">
    <property type="entry name" value="HisKA"/>
    <property type="match status" value="1"/>
</dbReference>
<dbReference type="InterPro" id="IPR003661">
    <property type="entry name" value="HisK_dim/P_dom"/>
</dbReference>
<gene>
    <name evidence="8" type="ORF">S01H1_56184</name>
</gene>
<dbReference type="PANTHER" id="PTHR43065">
    <property type="entry name" value="SENSOR HISTIDINE KINASE"/>
    <property type="match status" value="1"/>
</dbReference>
<evidence type="ECO:0000256" key="1">
    <source>
        <dbReference type="ARBA" id="ARBA00022553"/>
    </source>
</evidence>
<dbReference type="Pfam" id="PF02518">
    <property type="entry name" value="HATPase_c"/>
    <property type="match status" value="1"/>
</dbReference>
<feature type="non-terminal residue" evidence="8">
    <location>
        <position position="1"/>
    </location>
</feature>
<evidence type="ECO:0000256" key="5">
    <source>
        <dbReference type="ARBA" id="ARBA00022840"/>
    </source>
</evidence>
<dbReference type="Gene3D" id="3.30.565.10">
    <property type="entry name" value="Histidine kinase-like ATPase, C-terminal domain"/>
    <property type="match status" value="1"/>
</dbReference>
<dbReference type="AlphaFoldDB" id="X0VZH9"/>